<reference evidence="3" key="2">
    <citation type="submission" date="2013-04" db="EMBL/GenBank/DDBJ databases">
        <title>Genomic mechanisms accounting for the adaptation to parasitism in nematode-trapping fungi.</title>
        <authorList>
            <person name="Ahren D.G."/>
        </authorList>
    </citation>
    <scope>NUCLEOTIDE SEQUENCE [LARGE SCALE GENOMIC DNA]</scope>
    <source>
        <strain evidence="3">CBS 200.50</strain>
    </source>
</reference>
<accession>S8BI93</accession>
<feature type="region of interest" description="Disordered" evidence="1">
    <location>
        <begin position="134"/>
        <end position="223"/>
    </location>
</feature>
<feature type="compositionally biased region" description="Low complexity" evidence="1">
    <location>
        <begin position="69"/>
        <end position="88"/>
    </location>
</feature>
<evidence type="ECO:0000313" key="3">
    <source>
        <dbReference type="Proteomes" id="UP000015100"/>
    </source>
</evidence>
<sequence>DNGDTITTSGTVSVIITTPTQAAYTTHATVTTTVTDDEPGTTTKTGSKTDTVIITVTPDGPAPASEHATTTITTPGPTPGTTTVTGPKTDTVIITKPSEPAYSTHATITTTVTSDEPGTTTKTGSKTDTVIITVTPDSPDGPSSSPDIPTDGPSSTPEAPTGKITITTTVSGTKPGTTLIPGDKTDTVRITTTPSGPGPESVTKTTVTVTTPGPTPGTTTIPGDKTVSVIITTKTGGDTPPPTGTPPNDSCCIMASPSNSDKKMGLNYPLGGVKPSTVWTPNKASFILVRLTGINTNCRTSYKYTIQEFQAACWNGCMEQQKKCYVDYASKTGICTGSGKKKKCFSKQELKSQCDTQYSACKLANTNTNKKKNPLKDAMDKCGAAPPEDDGYGDDGYYKM</sequence>
<organism evidence="2 3">
    <name type="scientific">Dactylellina haptotyla (strain CBS 200.50)</name>
    <name type="common">Nematode-trapping fungus</name>
    <name type="synonym">Monacrosporium haptotylum</name>
    <dbReference type="NCBI Taxonomy" id="1284197"/>
    <lineage>
        <taxon>Eukaryota</taxon>
        <taxon>Fungi</taxon>
        <taxon>Dikarya</taxon>
        <taxon>Ascomycota</taxon>
        <taxon>Pezizomycotina</taxon>
        <taxon>Orbiliomycetes</taxon>
        <taxon>Orbiliales</taxon>
        <taxon>Orbiliaceae</taxon>
        <taxon>Dactylellina</taxon>
    </lineage>
</organism>
<gene>
    <name evidence="2" type="ORF">H072_7202</name>
</gene>
<comment type="caution">
    <text evidence="2">The sequence shown here is derived from an EMBL/GenBank/DDBJ whole genome shotgun (WGS) entry which is preliminary data.</text>
</comment>
<feature type="region of interest" description="Disordered" evidence="1">
    <location>
        <begin position="58"/>
        <end position="88"/>
    </location>
</feature>
<reference evidence="2 3" key="1">
    <citation type="journal article" date="2013" name="PLoS Genet.">
        <title>Genomic mechanisms accounting for the adaptation to parasitism in nematode-trapping fungi.</title>
        <authorList>
            <person name="Meerupati T."/>
            <person name="Andersson K.M."/>
            <person name="Friman E."/>
            <person name="Kumar D."/>
            <person name="Tunlid A."/>
            <person name="Ahren D."/>
        </authorList>
    </citation>
    <scope>NUCLEOTIDE SEQUENCE [LARGE SCALE GENOMIC DNA]</scope>
    <source>
        <strain evidence="2 3">CBS 200.50</strain>
    </source>
</reference>
<dbReference type="EMBL" id="AQGS01000503">
    <property type="protein sequence ID" value="EPS39023.1"/>
    <property type="molecule type" value="Genomic_DNA"/>
</dbReference>
<dbReference type="AlphaFoldDB" id="S8BI93"/>
<feature type="compositionally biased region" description="Low complexity" evidence="1">
    <location>
        <begin position="202"/>
        <end position="223"/>
    </location>
</feature>
<evidence type="ECO:0000256" key="1">
    <source>
        <dbReference type="SAM" id="MobiDB-lite"/>
    </source>
</evidence>
<feature type="region of interest" description="Disordered" evidence="1">
    <location>
        <begin position="381"/>
        <end position="400"/>
    </location>
</feature>
<feature type="non-terminal residue" evidence="2">
    <location>
        <position position="1"/>
    </location>
</feature>
<evidence type="ECO:0000313" key="2">
    <source>
        <dbReference type="EMBL" id="EPS39023.1"/>
    </source>
</evidence>
<proteinExistence type="predicted"/>
<dbReference type="HOGENOM" id="CLU_689937_0_0_1"/>
<feature type="compositionally biased region" description="Low complexity" evidence="1">
    <location>
        <begin position="134"/>
        <end position="178"/>
    </location>
</feature>
<keyword evidence="3" id="KW-1185">Reference proteome</keyword>
<dbReference type="Proteomes" id="UP000015100">
    <property type="component" value="Unassembled WGS sequence"/>
</dbReference>
<protein>
    <submittedName>
        <fullName evidence="2">Uncharacterized protein</fullName>
    </submittedName>
</protein>
<name>S8BI93_DACHA</name>